<protein>
    <submittedName>
        <fullName evidence="2">Pilus assembly protein</fullName>
    </submittedName>
</protein>
<evidence type="ECO:0000256" key="1">
    <source>
        <dbReference type="SAM" id="SignalP"/>
    </source>
</evidence>
<sequence length="351" mass="39287">MKTVCAFFTLIVALFSSSSWAVDCYQNAKDGPVNYSIPLPPFTVPNDAVLGTKIWESPDINITVYCDNAPGWKKNDQTEDIFAWIKLPDFNSTEVLNNPYFTFGVTYNGTDHEMINEGIDTGVCLDKFEQYYQGFYYDPVCNGVSLQKGMSFNARFRLYVKLKAIPPSGSPDSYNFGDINVLQFDGEGGANTTPNAKNLRFYITGLDNIHFLDCSVDIKISPESQVVDFEQIYANSIAKGPTQRAFSISSVKDETAGCSEQFDVTTSFYTNDTLYDTTHLDMGNGLLLRITDTSDNNRDVEYNQYRLFATYVPGDPAAVTHNYIAELTKHPSKSLVDGPFSKDLIIKINYQ</sequence>
<dbReference type="RefSeq" id="WP_106927657.1">
    <property type="nucleotide sequence ID" value="NZ_CABMMU010000010.1"/>
</dbReference>
<dbReference type="Proteomes" id="UP000240892">
    <property type="component" value="Unassembled WGS sequence"/>
</dbReference>
<proteinExistence type="predicted"/>
<dbReference type="AlphaFoldDB" id="A0A2T2Y0S9"/>
<dbReference type="EMBL" id="PYHO01000010">
    <property type="protein sequence ID" value="PSR46097.1"/>
    <property type="molecule type" value="Genomic_DNA"/>
</dbReference>
<name>A0A2T2Y0S9_9ENTR</name>
<reference evidence="2 3" key="1">
    <citation type="submission" date="2018-03" db="EMBL/GenBank/DDBJ databases">
        <title>First report of an OXA-48+CTX-M-M-producing Kluyvera ascorbata clone recovered from patients admitted in a University Hospital in Madrid, Spain.</title>
        <authorList>
            <person name="Hernandez-Garcia M."/>
            <person name="Leon-Sampedro R."/>
            <person name="Perez-Viso B."/>
            <person name="Morosini M.I."/>
            <person name="Lopez-Fresnena N."/>
            <person name="Coque T.M."/>
            <person name="Bonten M."/>
            <person name="Malhotra-Kumar S."/>
            <person name="Ruiz-Garbajosa P."/>
            <person name="Canton R."/>
        </authorList>
    </citation>
    <scope>NUCLEOTIDE SEQUENCE [LARGE SCALE GENOMIC DNA]</scope>
    <source>
        <strain evidence="2 3">KA2</strain>
    </source>
</reference>
<evidence type="ECO:0000313" key="2">
    <source>
        <dbReference type="EMBL" id="PSR46097.1"/>
    </source>
</evidence>
<accession>A0A2T2Y0S9</accession>
<organism evidence="2 3">
    <name type="scientific">Kluyvera genomosp. 2</name>
    <dbReference type="NCBI Taxonomy" id="2774054"/>
    <lineage>
        <taxon>Bacteria</taxon>
        <taxon>Pseudomonadati</taxon>
        <taxon>Pseudomonadota</taxon>
        <taxon>Gammaproteobacteria</taxon>
        <taxon>Enterobacterales</taxon>
        <taxon>Enterobacteriaceae</taxon>
        <taxon>Kluyvera</taxon>
    </lineage>
</organism>
<dbReference type="InterPro" id="IPR008966">
    <property type="entry name" value="Adhesion_dom_sf"/>
</dbReference>
<keyword evidence="1" id="KW-0732">Signal</keyword>
<feature type="signal peptide" evidence="1">
    <location>
        <begin position="1"/>
        <end position="21"/>
    </location>
</feature>
<gene>
    <name evidence="2" type="ORF">C8256_13795</name>
</gene>
<comment type="caution">
    <text evidence="2">The sequence shown here is derived from an EMBL/GenBank/DDBJ whole genome shotgun (WGS) entry which is preliminary data.</text>
</comment>
<evidence type="ECO:0000313" key="3">
    <source>
        <dbReference type="Proteomes" id="UP000240892"/>
    </source>
</evidence>
<dbReference type="SUPFAM" id="SSF49401">
    <property type="entry name" value="Bacterial adhesins"/>
    <property type="match status" value="1"/>
</dbReference>
<keyword evidence="3" id="KW-1185">Reference proteome</keyword>
<feature type="chain" id="PRO_5015468969" evidence="1">
    <location>
        <begin position="22"/>
        <end position="351"/>
    </location>
</feature>